<name>A0A245ZCS9_9SPHN</name>
<dbReference type="Proteomes" id="UP000197290">
    <property type="component" value="Unassembled WGS sequence"/>
</dbReference>
<keyword evidence="4" id="KW-1185">Reference proteome</keyword>
<gene>
    <name evidence="3" type="ORF">SPDO_33260</name>
</gene>
<feature type="region of interest" description="Disordered" evidence="1">
    <location>
        <begin position="25"/>
        <end position="56"/>
    </location>
</feature>
<sequence length="178" mass="20066">MSVGSDEKPILERIEKVLAELSRTMGASERSVDAATIPPEATNRSGRSESQPTEKMTRLNTALAWIRARKHRDEAFGDDLFFDPAWSILLELYVHHRQQVATSITSLCQSVKIPPSTGLRWIALLEKRGLVTREADPFDKRRSYARLTPEAVERVERALDNAVTSDRQLGIEIARVIN</sequence>
<dbReference type="OrthoDB" id="7594920at2"/>
<evidence type="ECO:0000259" key="2">
    <source>
        <dbReference type="SMART" id="SM00347"/>
    </source>
</evidence>
<feature type="compositionally biased region" description="Polar residues" evidence="1">
    <location>
        <begin position="42"/>
        <end position="56"/>
    </location>
</feature>
<evidence type="ECO:0000313" key="4">
    <source>
        <dbReference type="Proteomes" id="UP000197290"/>
    </source>
</evidence>
<dbReference type="InterPro" id="IPR000835">
    <property type="entry name" value="HTH_MarR-typ"/>
</dbReference>
<organism evidence="3 4">
    <name type="scientific">Sphingomonas dokdonensis</name>
    <dbReference type="NCBI Taxonomy" id="344880"/>
    <lineage>
        <taxon>Bacteria</taxon>
        <taxon>Pseudomonadati</taxon>
        <taxon>Pseudomonadota</taxon>
        <taxon>Alphaproteobacteria</taxon>
        <taxon>Sphingomonadales</taxon>
        <taxon>Sphingomonadaceae</taxon>
        <taxon>Sphingomonas</taxon>
    </lineage>
</organism>
<comment type="caution">
    <text evidence="3">The sequence shown here is derived from an EMBL/GenBank/DDBJ whole genome shotgun (WGS) entry which is preliminary data.</text>
</comment>
<dbReference type="GO" id="GO:0003700">
    <property type="term" value="F:DNA-binding transcription factor activity"/>
    <property type="evidence" value="ECO:0007669"/>
    <property type="project" value="InterPro"/>
</dbReference>
<feature type="domain" description="HTH marR-type" evidence="2">
    <location>
        <begin position="74"/>
        <end position="176"/>
    </location>
</feature>
<evidence type="ECO:0000256" key="1">
    <source>
        <dbReference type="SAM" id="MobiDB-lite"/>
    </source>
</evidence>
<dbReference type="AlphaFoldDB" id="A0A245ZCS9"/>
<protein>
    <submittedName>
        <fullName evidence="3">MarR family protein</fullName>
    </submittedName>
</protein>
<proteinExistence type="predicted"/>
<dbReference type="Gene3D" id="1.10.10.10">
    <property type="entry name" value="Winged helix-like DNA-binding domain superfamily/Winged helix DNA-binding domain"/>
    <property type="match status" value="1"/>
</dbReference>
<dbReference type="InterPro" id="IPR036390">
    <property type="entry name" value="WH_DNA-bd_sf"/>
</dbReference>
<dbReference type="Pfam" id="PF01047">
    <property type="entry name" value="MarR"/>
    <property type="match status" value="1"/>
</dbReference>
<dbReference type="EMBL" id="NBBI01000015">
    <property type="protein sequence ID" value="OWK27505.1"/>
    <property type="molecule type" value="Genomic_DNA"/>
</dbReference>
<dbReference type="RefSeq" id="WP_088368623.1">
    <property type="nucleotide sequence ID" value="NZ_NBBI01000015.1"/>
</dbReference>
<accession>A0A245ZCS9</accession>
<evidence type="ECO:0000313" key="3">
    <source>
        <dbReference type="EMBL" id="OWK27505.1"/>
    </source>
</evidence>
<dbReference type="SUPFAM" id="SSF46785">
    <property type="entry name" value="Winged helix' DNA-binding domain"/>
    <property type="match status" value="1"/>
</dbReference>
<reference evidence="3 4" key="1">
    <citation type="submission" date="2017-03" db="EMBL/GenBank/DDBJ databases">
        <title>Genome sequence of Sphingomonas dokdonensis DSM 21029.</title>
        <authorList>
            <person name="Poehlein A."/>
            <person name="Wuebbeler J.H."/>
            <person name="Steinbuechel A."/>
            <person name="Daniel R."/>
        </authorList>
    </citation>
    <scope>NUCLEOTIDE SEQUENCE [LARGE SCALE GENOMIC DNA]</scope>
    <source>
        <strain evidence="3 4">DSM 21029</strain>
    </source>
</reference>
<dbReference type="SMART" id="SM00347">
    <property type="entry name" value="HTH_MARR"/>
    <property type="match status" value="1"/>
</dbReference>
<dbReference type="InterPro" id="IPR036388">
    <property type="entry name" value="WH-like_DNA-bd_sf"/>
</dbReference>